<dbReference type="GO" id="GO:0032993">
    <property type="term" value="C:protein-DNA complex"/>
    <property type="evidence" value="ECO:0007669"/>
    <property type="project" value="TreeGrafter"/>
</dbReference>
<proteinExistence type="inferred from homology"/>
<evidence type="ECO:0000313" key="8">
    <source>
        <dbReference type="Proteomes" id="UP000237073"/>
    </source>
</evidence>
<gene>
    <name evidence="7" type="ORF">CHU32_11540</name>
    <name evidence="6" type="ORF">CHU33_08610</name>
</gene>
<keyword evidence="2" id="KW-0805">Transcription regulation</keyword>
<dbReference type="OrthoDB" id="5723059at2"/>
<dbReference type="EMBL" id="PQGE01000006">
    <property type="protein sequence ID" value="POP45584.1"/>
    <property type="molecule type" value="Genomic_DNA"/>
</dbReference>
<dbReference type="RefSeq" id="WP_103675674.1">
    <property type="nucleotide sequence ID" value="NZ_PQGD01000008.1"/>
</dbReference>
<evidence type="ECO:0000256" key="3">
    <source>
        <dbReference type="ARBA" id="ARBA00023125"/>
    </source>
</evidence>
<dbReference type="Pfam" id="PF00126">
    <property type="entry name" value="HTH_1"/>
    <property type="match status" value="1"/>
</dbReference>
<keyword evidence="4" id="KW-0804">Transcription</keyword>
<name>A0A2P5GQB2_9ENTR</name>
<dbReference type="InterPro" id="IPR000847">
    <property type="entry name" value="LysR_HTH_N"/>
</dbReference>
<dbReference type="AlphaFoldDB" id="A0A2P5GQB2"/>
<dbReference type="Pfam" id="PF03466">
    <property type="entry name" value="LysR_substrate"/>
    <property type="match status" value="1"/>
</dbReference>
<evidence type="ECO:0000313" key="9">
    <source>
        <dbReference type="Proteomes" id="UP000247005"/>
    </source>
</evidence>
<dbReference type="PANTHER" id="PTHR30346">
    <property type="entry name" value="TRANSCRIPTIONAL DUAL REGULATOR HCAR-RELATED"/>
    <property type="match status" value="1"/>
</dbReference>
<dbReference type="GO" id="GO:0003677">
    <property type="term" value="F:DNA binding"/>
    <property type="evidence" value="ECO:0007669"/>
    <property type="project" value="UniProtKB-KW"/>
</dbReference>
<evidence type="ECO:0000256" key="2">
    <source>
        <dbReference type="ARBA" id="ARBA00023015"/>
    </source>
</evidence>
<dbReference type="Proteomes" id="UP000247005">
    <property type="component" value="Unassembled WGS sequence"/>
</dbReference>
<protein>
    <recommendedName>
        <fullName evidence="5">HTH lysR-type domain-containing protein</fullName>
    </recommendedName>
</protein>
<dbReference type="PANTHER" id="PTHR30346:SF0">
    <property type="entry name" value="HCA OPERON TRANSCRIPTIONAL ACTIVATOR HCAR"/>
    <property type="match status" value="1"/>
</dbReference>
<dbReference type="SUPFAM" id="SSF53850">
    <property type="entry name" value="Periplasmic binding protein-like II"/>
    <property type="match status" value="1"/>
</dbReference>
<accession>A0A2P5GQB2</accession>
<dbReference type="GO" id="GO:0003700">
    <property type="term" value="F:DNA-binding transcription factor activity"/>
    <property type="evidence" value="ECO:0007669"/>
    <property type="project" value="InterPro"/>
</dbReference>
<keyword evidence="8" id="KW-1185">Reference proteome</keyword>
<dbReference type="InterPro" id="IPR005119">
    <property type="entry name" value="LysR_subst-bd"/>
</dbReference>
<keyword evidence="3" id="KW-0238">DNA-binding</keyword>
<dbReference type="EMBL" id="PQGD01000008">
    <property type="protein sequence ID" value="POP48745.1"/>
    <property type="molecule type" value="Genomic_DNA"/>
</dbReference>
<dbReference type="Gene3D" id="1.10.10.10">
    <property type="entry name" value="Winged helix-like DNA-binding domain superfamily/Winged helix DNA-binding domain"/>
    <property type="match status" value="1"/>
</dbReference>
<dbReference type="Gene3D" id="3.40.190.10">
    <property type="entry name" value="Periplasmic binding protein-like II"/>
    <property type="match status" value="2"/>
</dbReference>
<dbReference type="Proteomes" id="UP000237073">
    <property type="component" value="Unassembled WGS sequence"/>
</dbReference>
<dbReference type="PRINTS" id="PR00039">
    <property type="entry name" value="HTHLYSR"/>
</dbReference>
<comment type="caution">
    <text evidence="7">The sequence shown here is derived from an EMBL/GenBank/DDBJ whole genome shotgun (WGS) entry which is preliminary data.</text>
</comment>
<evidence type="ECO:0000259" key="5">
    <source>
        <dbReference type="PROSITE" id="PS50931"/>
    </source>
</evidence>
<organism evidence="7 9">
    <name type="scientific">Superficieibacter electus</name>
    <dbReference type="NCBI Taxonomy" id="2022662"/>
    <lineage>
        <taxon>Bacteria</taxon>
        <taxon>Pseudomonadati</taxon>
        <taxon>Pseudomonadota</taxon>
        <taxon>Gammaproteobacteria</taxon>
        <taxon>Enterobacterales</taxon>
        <taxon>Enterobacteriaceae</taxon>
        <taxon>Superficieibacter</taxon>
    </lineage>
</organism>
<dbReference type="InterPro" id="IPR036390">
    <property type="entry name" value="WH_DNA-bd_sf"/>
</dbReference>
<sequence>MKKNNCVFPQKNMNQKVLKAFIELANTGNFQRAAERLCVTQSTLTKQIQALEAELGLDLFSRIKSGTILNKNGHLLFNEINNILTAYDLLKNKANTLTNPNNLSVAFGMATRDLAPALINNFMTSHPQKNITLIDLPTAAQSEKLLAGELDLAFMREQSGTFLKQMVVRRDRLLLIYHQSQKRLMEQQNIIDILSNNIFLCIDENICGGTYNIISTFLKNTVATANLKEISSYPNILSLVKENFGCALIPESACHHNEHKDILSVPINNPLTIWNIVMAWNERFNNTLRDEFIDYCHEVITTTSGRPVSL</sequence>
<dbReference type="PROSITE" id="PS50931">
    <property type="entry name" value="HTH_LYSR"/>
    <property type="match status" value="1"/>
</dbReference>
<dbReference type="InterPro" id="IPR036388">
    <property type="entry name" value="WH-like_DNA-bd_sf"/>
</dbReference>
<reference evidence="8 9" key="1">
    <citation type="submission" date="2018-01" db="EMBL/GenBank/DDBJ databases">
        <title>Superficieibacter electus gen. nov., sp. nov., an extended-spectrum beta-lactamase possessing member of the Enterobacteriaceae family, isolated from intensive care unit surfaces.</title>
        <authorList>
            <person name="Potter R.F."/>
            <person name="D'Souza A.W."/>
        </authorList>
    </citation>
    <scope>NUCLEOTIDE SEQUENCE [LARGE SCALE GENOMIC DNA]</scope>
    <source>
        <strain evidence="7 9">BP-1</strain>
        <strain evidence="6 8">BP-2</strain>
    </source>
</reference>
<evidence type="ECO:0000313" key="6">
    <source>
        <dbReference type="EMBL" id="POP45584.1"/>
    </source>
</evidence>
<dbReference type="SUPFAM" id="SSF46785">
    <property type="entry name" value="Winged helix' DNA-binding domain"/>
    <property type="match status" value="1"/>
</dbReference>
<comment type="similarity">
    <text evidence="1">Belongs to the LysR transcriptional regulatory family.</text>
</comment>
<evidence type="ECO:0000256" key="1">
    <source>
        <dbReference type="ARBA" id="ARBA00009437"/>
    </source>
</evidence>
<evidence type="ECO:0000313" key="7">
    <source>
        <dbReference type="EMBL" id="POP48745.1"/>
    </source>
</evidence>
<feature type="domain" description="HTH lysR-type" evidence="5">
    <location>
        <begin position="13"/>
        <end position="70"/>
    </location>
</feature>
<evidence type="ECO:0000256" key="4">
    <source>
        <dbReference type="ARBA" id="ARBA00023163"/>
    </source>
</evidence>